<evidence type="ECO:0000313" key="3">
    <source>
        <dbReference type="EMBL" id="MFF0546152.1"/>
    </source>
</evidence>
<evidence type="ECO:0000256" key="1">
    <source>
        <dbReference type="SAM" id="MobiDB-lite"/>
    </source>
</evidence>
<evidence type="ECO:0000313" key="4">
    <source>
        <dbReference type="Proteomes" id="UP001601444"/>
    </source>
</evidence>
<feature type="compositionally biased region" description="Basic and acidic residues" evidence="1">
    <location>
        <begin position="145"/>
        <end position="165"/>
    </location>
</feature>
<comment type="caution">
    <text evidence="3">The sequence shown here is derived from an EMBL/GenBank/DDBJ whole genome shotgun (WGS) entry which is preliminary data.</text>
</comment>
<accession>A0ABW6PV22</accession>
<dbReference type="Proteomes" id="UP001601444">
    <property type="component" value="Unassembled WGS sequence"/>
</dbReference>
<dbReference type="EMBL" id="JBIAMX010000019">
    <property type="protein sequence ID" value="MFF0546152.1"/>
    <property type="molecule type" value="Genomic_DNA"/>
</dbReference>
<evidence type="ECO:0008006" key="5">
    <source>
        <dbReference type="Google" id="ProtNLM"/>
    </source>
</evidence>
<protein>
    <recommendedName>
        <fullName evidence="5">Integral membrane protein</fullName>
    </recommendedName>
</protein>
<gene>
    <name evidence="3" type="ORF">ACFYTF_25270</name>
</gene>
<feature type="transmembrane region" description="Helical" evidence="2">
    <location>
        <begin position="39"/>
        <end position="59"/>
    </location>
</feature>
<dbReference type="RefSeq" id="WP_052313597.1">
    <property type="nucleotide sequence ID" value="NZ_JBIAMX010000019.1"/>
</dbReference>
<evidence type="ECO:0000256" key="2">
    <source>
        <dbReference type="SAM" id="Phobius"/>
    </source>
</evidence>
<feature type="region of interest" description="Disordered" evidence="1">
    <location>
        <begin position="144"/>
        <end position="181"/>
    </location>
</feature>
<feature type="transmembrane region" description="Helical" evidence="2">
    <location>
        <begin position="91"/>
        <end position="111"/>
    </location>
</feature>
<keyword evidence="2" id="KW-0812">Transmembrane</keyword>
<sequence length="181" mass="18233">MRSPTDTTACLRGAAVGAASGAIALLAHALGGATGVPAGSSLTLLFGVCAVIGVATATFPRGHTPAPTMLVLAVGQGVGHLAMSLCHGPHPWTTAMAAAHLVAIPVGAVLIRAAETGMRRAVTGVRRVLRVLAGAALLGPRVRRPAREDDRATRSRLLVRPDLDPRGPPAAARPALSPVPV</sequence>
<proteinExistence type="predicted"/>
<name>A0ABW6PV22_9NOCA</name>
<keyword evidence="2" id="KW-1133">Transmembrane helix</keyword>
<keyword evidence="4" id="KW-1185">Reference proteome</keyword>
<organism evidence="3 4">
    <name type="scientific">Nocardia thailandica</name>
    <dbReference type="NCBI Taxonomy" id="257275"/>
    <lineage>
        <taxon>Bacteria</taxon>
        <taxon>Bacillati</taxon>
        <taxon>Actinomycetota</taxon>
        <taxon>Actinomycetes</taxon>
        <taxon>Mycobacteriales</taxon>
        <taxon>Nocardiaceae</taxon>
        <taxon>Nocardia</taxon>
    </lineage>
</organism>
<keyword evidence="2" id="KW-0472">Membrane</keyword>
<feature type="compositionally biased region" description="Low complexity" evidence="1">
    <location>
        <begin position="169"/>
        <end position="181"/>
    </location>
</feature>
<reference evidence="3 4" key="1">
    <citation type="submission" date="2024-10" db="EMBL/GenBank/DDBJ databases">
        <title>The Natural Products Discovery Center: Release of the First 8490 Sequenced Strains for Exploring Actinobacteria Biosynthetic Diversity.</title>
        <authorList>
            <person name="Kalkreuter E."/>
            <person name="Kautsar S.A."/>
            <person name="Yang D."/>
            <person name="Bader C.D."/>
            <person name="Teijaro C.N."/>
            <person name="Fluegel L."/>
            <person name="Davis C.M."/>
            <person name="Simpson J.R."/>
            <person name="Lauterbach L."/>
            <person name="Steele A.D."/>
            <person name="Gui C."/>
            <person name="Meng S."/>
            <person name="Li G."/>
            <person name="Viehrig K."/>
            <person name="Ye F."/>
            <person name="Su P."/>
            <person name="Kiefer A.F."/>
            <person name="Nichols A."/>
            <person name="Cepeda A.J."/>
            <person name="Yan W."/>
            <person name="Fan B."/>
            <person name="Jiang Y."/>
            <person name="Adhikari A."/>
            <person name="Zheng C.-J."/>
            <person name="Schuster L."/>
            <person name="Cowan T.M."/>
            <person name="Smanski M.J."/>
            <person name="Chevrette M.G."/>
            <person name="De Carvalho L.P.S."/>
            <person name="Shen B."/>
        </authorList>
    </citation>
    <scope>NUCLEOTIDE SEQUENCE [LARGE SCALE GENOMIC DNA]</scope>
    <source>
        <strain evidence="3 4">NPDC004045</strain>
    </source>
</reference>